<evidence type="ECO:0000313" key="10">
    <source>
        <dbReference type="Proteomes" id="UP000233750"/>
    </source>
</evidence>
<dbReference type="EMBL" id="PJMY01000003">
    <property type="protein sequence ID" value="PKV97201.1"/>
    <property type="molecule type" value="Genomic_DNA"/>
</dbReference>
<dbReference type="Gene3D" id="3.30.450.40">
    <property type="match status" value="1"/>
</dbReference>
<evidence type="ECO:0000259" key="8">
    <source>
        <dbReference type="PROSITE" id="PS51078"/>
    </source>
</evidence>
<dbReference type="GO" id="GO:0006071">
    <property type="term" value="P:glycerol metabolic process"/>
    <property type="evidence" value="ECO:0007669"/>
    <property type="project" value="UniProtKB-KW"/>
</dbReference>
<dbReference type="InterPro" id="IPR050707">
    <property type="entry name" value="HTH_MetabolicPath_Reg"/>
</dbReference>
<reference evidence="9 10" key="1">
    <citation type="submission" date="2017-12" db="EMBL/GenBank/DDBJ databases">
        <title>Sequencing the genomes of 1000 Actinobacteria strains.</title>
        <authorList>
            <person name="Klenk H.-P."/>
        </authorList>
    </citation>
    <scope>NUCLEOTIDE SEQUENCE [LARGE SCALE GENOMIC DNA]</scope>
    <source>
        <strain evidence="9 10">DSM 45165</strain>
    </source>
</reference>
<evidence type="ECO:0000256" key="5">
    <source>
        <dbReference type="ARBA" id="ARBA00058938"/>
    </source>
</evidence>
<evidence type="ECO:0000256" key="2">
    <source>
        <dbReference type="ARBA" id="ARBA00023015"/>
    </source>
</evidence>
<proteinExistence type="predicted"/>
<keyword evidence="2" id="KW-0805">Transcription regulation</keyword>
<dbReference type="Pfam" id="PF01614">
    <property type="entry name" value="IclR_C"/>
    <property type="match status" value="1"/>
</dbReference>
<dbReference type="SUPFAM" id="SSF46785">
    <property type="entry name" value="Winged helix' DNA-binding domain"/>
    <property type="match status" value="1"/>
</dbReference>
<keyword evidence="4" id="KW-0804">Transcription</keyword>
<comment type="function">
    <text evidence="5">May be an activator protein for the gylABX operon.</text>
</comment>
<evidence type="ECO:0000259" key="7">
    <source>
        <dbReference type="PROSITE" id="PS51077"/>
    </source>
</evidence>
<dbReference type="PROSITE" id="PS51078">
    <property type="entry name" value="ICLR_ED"/>
    <property type="match status" value="1"/>
</dbReference>
<dbReference type="GO" id="GO:0003677">
    <property type="term" value="F:DNA binding"/>
    <property type="evidence" value="ECO:0007669"/>
    <property type="project" value="UniProtKB-KW"/>
</dbReference>
<dbReference type="InterPro" id="IPR005471">
    <property type="entry name" value="Tscrpt_reg_IclR_N"/>
</dbReference>
<dbReference type="GO" id="GO:0003700">
    <property type="term" value="F:DNA-binding transcription factor activity"/>
    <property type="evidence" value="ECO:0007669"/>
    <property type="project" value="TreeGrafter"/>
</dbReference>
<name>A0A2N3WTJ6_9PSEU</name>
<evidence type="ECO:0000256" key="6">
    <source>
        <dbReference type="ARBA" id="ARBA00070406"/>
    </source>
</evidence>
<sequence length="266" mass="28604">MSAMQTSAAEAGPARPAPQYPIESVDRALRLLRMFSATRELRLSDARDALGVGQSTAHRLMAMLVHHGFVDQDPASRVYRAGPALVEIGLSVVNQMDLRAVARPVLQWLSETTGETVHLGSLEGNQVRFLDVIESDRALRVSGRVGRTLPAHATSLGKAMLAHLPDDQIAQRYPDEVLGQVTTKTMTSRSALLAEIERTRRRGYALNAGESEDGVSSIGCAVARPDGPLLGGLSVAAPTGRMTKAQRDEHAVALVEGCRRLAEKLV</sequence>
<dbReference type="PANTHER" id="PTHR30136">
    <property type="entry name" value="HELIX-TURN-HELIX TRANSCRIPTIONAL REGULATOR, ICLR FAMILY"/>
    <property type="match status" value="1"/>
</dbReference>
<dbReference type="Gene3D" id="1.10.10.10">
    <property type="entry name" value="Winged helix-like DNA-binding domain superfamily/Winged helix DNA-binding domain"/>
    <property type="match status" value="1"/>
</dbReference>
<dbReference type="InterPro" id="IPR036390">
    <property type="entry name" value="WH_DNA-bd_sf"/>
</dbReference>
<dbReference type="InterPro" id="IPR014757">
    <property type="entry name" value="Tscrpt_reg_IclR_C"/>
</dbReference>
<dbReference type="SUPFAM" id="SSF55781">
    <property type="entry name" value="GAF domain-like"/>
    <property type="match status" value="1"/>
</dbReference>
<dbReference type="PANTHER" id="PTHR30136:SF24">
    <property type="entry name" value="HTH-TYPE TRANSCRIPTIONAL REPRESSOR ALLR"/>
    <property type="match status" value="1"/>
</dbReference>
<evidence type="ECO:0000256" key="3">
    <source>
        <dbReference type="ARBA" id="ARBA00023125"/>
    </source>
</evidence>
<keyword evidence="10" id="KW-1185">Reference proteome</keyword>
<dbReference type="Proteomes" id="UP000233750">
    <property type="component" value="Unassembled WGS sequence"/>
</dbReference>
<feature type="domain" description="HTH iclR-type" evidence="7">
    <location>
        <begin position="22"/>
        <end position="83"/>
    </location>
</feature>
<dbReference type="SMART" id="SM00346">
    <property type="entry name" value="HTH_ICLR"/>
    <property type="match status" value="1"/>
</dbReference>
<dbReference type="InterPro" id="IPR036388">
    <property type="entry name" value="WH-like_DNA-bd_sf"/>
</dbReference>
<dbReference type="FunFam" id="1.10.10.10:FF:000056">
    <property type="entry name" value="IclR family transcriptional regulator"/>
    <property type="match status" value="1"/>
</dbReference>
<dbReference type="AlphaFoldDB" id="A0A2N3WTJ6"/>
<evidence type="ECO:0000256" key="4">
    <source>
        <dbReference type="ARBA" id="ARBA00023163"/>
    </source>
</evidence>
<protein>
    <recommendedName>
        <fullName evidence="6">Glycerol operon regulatory protein</fullName>
    </recommendedName>
</protein>
<gene>
    <name evidence="9" type="ORF">ATK30_8174</name>
</gene>
<feature type="domain" description="IclR-ED" evidence="8">
    <location>
        <begin position="84"/>
        <end position="266"/>
    </location>
</feature>
<dbReference type="Pfam" id="PF09339">
    <property type="entry name" value="HTH_IclR"/>
    <property type="match status" value="1"/>
</dbReference>
<dbReference type="GO" id="GO:0045892">
    <property type="term" value="P:negative regulation of DNA-templated transcription"/>
    <property type="evidence" value="ECO:0007669"/>
    <property type="project" value="TreeGrafter"/>
</dbReference>
<dbReference type="PROSITE" id="PS51077">
    <property type="entry name" value="HTH_ICLR"/>
    <property type="match status" value="1"/>
</dbReference>
<dbReference type="InterPro" id="IPR029016">
    <property type="entry name" value="GAF-like_dom_sf"/>
</dbReference>
<comment type="caution">
    <text evidence="9">The sequence shown here is derived from an EMBL/GenBank/DDBJ whole genome shotgun (WGS) entry which is preliminary data.</text>
</comment>
<keyword evidence="3" id="KW-0238">DNA-binding</keyword>
<evidence type="ECO:0000256" key="1">
    <source>
        <dbReference type="ARBA" id="ARBA00022798"/>
    </source>
</evidence>
<keyword evidence="1" id="KW-0319">Glycerol metabolism</keyword>
<evidence type="ECO:0000313" key="9">
    <source>
        <dbReference type="EMBL" id="PKV97201.1"/>
    </source>
</evidence>
<organism evidence="9 10">
    <name type="scientific">Amycolatopsis echigonensis</name>
    <dbReference type="NCBI Taxonomy" id="2576905"/>
    <lineage>
        <taxon>Bacteria</taxon>
        <taxon>Bacillati</taxon>
        <taxon>Actinomycetota</taxon>
        <taxon>Actinomycetes</taxon>
        <taxon>Pseudonocardiales</taxon>
        <taxon>Pseudonocardiaceae</taxon>
        <taxon>Amycolatopsis</taxon>
    </lineage>
</organism>
<accession>A0A2N3WTJ6</accession>